<dbReference type="GeneID" id="64659945"/>
<reference evidence="1" key="1">
    <citation type="journal article" date="2020" name="New Phytol.">
        <title>Comparative genomics reveals dynamic genome evolution in host specialist ectomycorrhizal fungi.</title>
        <authorList>
            <person name="Lofgren L.A."/>
            <person name="Nguyen N.H."/>
            <person name="Vilgalys R."/>
            <person name="Ruytinx J."/>
            <person name="Liao H.L."/>
            <person name="Branco S."/>
            <person name="Kuo A."/>
            <person name="LaButti K."/>
            <person name="Lipzen A."/>
            <person name="Andreopoulos W."/>
            <person name="Pangilinan J."/>
            <person name="Riley R."/>
            <person name="Hundley H."/>
            <person name="Na H."/>
            <person name="Barry K."/>
            <person name="Grigoriev I.V."/>
            <person name="Stajich J.E."/>
            <person name="Kennedy P.G."/>
        </authorList>
    </citation>
    <scope>NUCLEOTIDE SEQUENCE</scope>
    <source>
        <strain evidence="1">FC203</strain>
    </source>
</reference>
<protein>
    <submittedName>
        <fullName evidence="1">Uncharacterized protein</fullName>
    </submittedName>
</protein>
<dbReference type="Proteomes" id="UP001195769">
    <property type="component" value="Unassembled WGS sequence"/>
</dbReference>
<gene>
    <name evidence="1" type="ORF">F5891DRAFT_1173995</name>
</gene>
<evidence type="ECO:0000313" key="1">
    <source>
        <dbReference type="EMBL" id="KAG1898900.1"/>
    </source>
</evidence>
<dbReference type="Gene3D" id="3.40.50.720">
    <property type="entry name" value="NAD(P)-binding Rossmann-like Domain"/>
    <property type="match status" value="1"/>
</dbReference>
<organism evidence="1 2">
    <name type="scientific">Suillus fuscotomentosus</name>
    <dbReference type="NCBI Taxonomy" id="1912939"/>
    <lineage>
        <taxon>Eukaryota</taxon>
        <taxon>Fungi</taxon>
        <taxon>Dikarya</taxon>
        <taxon>Basidiomycota</taxon>
        <taxon>Agaricomycotina</taxon>
        <taxon>Agaricomycetes</taxon>
        <taxon>Agaricomycetidae</taxon>
        <taxon>Boletales</taxon>
        <taxon>Suillineae</taxon>
        <taxon>Suillaceae</taxon>
        <taxon>Suillus</taxon>
    </lineage>
</organism>
<sequence length="208" mass="22356">MRAEQTIHYVLVVGTQWQGFDRHDTQVVGIPSVSDASAIKFYTKGLVRCAKQNGFGSVYANLDNRSPAAHQCALDAGMITLPIETFLSKSNFISNIVPPGEENAFAQKIHSTLGAHFGSALLLRASVDCNTVNPETVLGTPPREGWDPTFYACSEPGAQDVLEDFAALSQYRLEVSLVKGEGAGIGDANSLKLCESPPTALYQQQPTP</sequence>
<name>A0AAD4E383_9AGAM</name>
<evidence type="ECO:0000313" key="2">
    <source>
        <dbReference type="Proteomes" id="UP001195769"/>
    </source>
</evidence>
<accession>A0AAD4E383</accession>
<dbReference type="EMBL" id="JABBWK010000036">
    <property type="protein sequence ID" value="KAG1898900.1"/>
    <property type="molecule type" value="Genomic_DNA"/>
</dbReference>
<proteinExistence type="predicted"/>
<keyword evidence="2" id="KW-1185">Reference proteome</keyword>
<comment type="caution">
    <text evidence="1">The sequence shown here is derived from an EMBL/GenBank/DDBJ whole genome shotgun (WGS) entry which is preliminary data.</text>
</comment>
<dbReference type="AlphaFoldDB" id="A0AAD4E383"/>
<dbReference type="RefSeq" id="XP_041224476.1">
    <property type="nucleotide sequence ID" value="XM_041365647.1"/>
</dbReference>